<dbReference type="Proteomes" id="UP001232992">
    <property type="component" value="Unassembled WGS sequence"/>
</dbReference>
<dbReference type="RefSeq" id="WP_283758533.1">
    <property type="nucleotide sequence ID" value="NZ_JAQOSQ010000010.1"/>
</dbReference>
<protein>
    <submittedName>
        <fullName evidence="1">Uncharacterized protein</fullName>
    </submittedName>
</protein>
<evidence type="ECO:0000313" key="1">
    <source>
        <dbReference type="EMBL" id="MDJ1183881.1"/>
    </source>
</evidence>
<gene>
    <name evidence="1" type="ORF">PMH09_11855</name>
</gene>
<evidence type="ECO:0000313" key="2">
    <source>
        <dbReference type="Proteomes" id="UP001232992"/>
    </source>
</evidence>
<name>A0ABT7BXI5_9CYAN</name>
<proteinExistence type="predicted"/>
<accession>A0ABT7BXI5</accession>
<organism evidence="1 2">
    <name type="scientific">Roseofilum casamattae BLCC-M143</name>
    <dbReference type="NCBI Taxonomy" id="3022442"/>
    <lineage>
        <taxon>Bacteria</taxon>
        <taxon>Bacillati</taxon>
        <taxon>Cyanobacteriota</taxon>
        <taxon>Cyanophyceae</taxon>
        <taxon>Desertifilales</taxon>
        <taxon>Desertifilaceae</taxon>
        <taxon>Roseofilum</taxon>
        <taxon>Roseofilum casamattae</taxon>
    </lineage>
</organism>
<comment type="caution">
    <text evidence="1">The sequence shown here is derived from an EMBL/GenBank/DDBJ whole genome shotgun (WGS) entry which is preliminary data.</text>
</comment>
<reference evidence="1 2" key="1">
    <citation type="submission" date="2023-01" db="EMBL/GenBank/DDBJ databases">
        <title>Novel diversity within Roseofilum (Cyanobacteria; Desertifilaceae) from marine benthic mats with descriptions of four novel species.</title>
        <authorList>
            <person name="Wang Y."/>
            <person name="Berthold D.E."/>
            <person name="Hu J."/>
            <person name="Lefler F.W."/>
            <person name="Laughinghouse H.D. IV."/>
        </authorList>
    </citation>
    <scope>NUCLEOTIDE SEQUENCE [LARGE SCALE GENOMIC DNA]</scope>
    <source>
        <strain evidence="1 2">BLCC-M143</strain>
    </source>
</reference>
<sequence>MRELDPQEVVLRSVALRSRFQTVPDGYNLIPISQKTSPLPRCNC</sequence>
<dbReference type="EMBL" id="JAQOSQ010000010">
    <property type="protein sequence ID" value="MDJ1183881.1"/>
    <property type="molecule type" value="Genomic_DNA"/>
</dbReference>
<keyword evidence="2" id="KW-1185">Reference proteome</keyword>